<reference evidence="7 8" key="1">
    <citation type="journal article" date="2013" name="Environ. Microbiol.">
        <title>Genome analysis of Chitinivibrio alkaliphilus gen. nov., sp. nov., a novel extremely haloalkaliphilic anaerobic chitinolytic bacterium from the candidate phylum Termite Group 3.</title>
        <authorList>
            <person name="Sorokin D.Y."/>
            <person name="Gumerov V.M."/>
            <person name="Rakitin A.L."/>
            <person name="Beletsky A.V."/>
            <person name="Damste J.S."/>
            <person name="Muyzer G."/>
            <person name="Mardanov A.V."/>
            <person name="Ravin N.V."/>
        </authorList>
    </citation>
    <scope>NUCLEOTIDE SEQUENCE [LARGE SCALE GENOMIC DNA]</scope>
    <source>
        <strain evidence="7 8">ACht1</strain>
    </source>
</reference>
<dbReference type="Gene3D" id="3.30.200.20">
    <property type="entry name" value="Phosphorylase Kinase, domain 1"/>
    <property type="match status" value="1"/>
</dbReference>
<dbReference type="Pfam" id="PF00069">
    <property type="entry name" value="Pkinase"/>
    <property type="match status" value="1"/>
</dbReference>
<feature type="transmembrane region" description="Helical" evidence="5">
    <location>
        <begin position="343"/>
        <end position="368"/>
    </location>
</feature>
<keyword evidence="5" id="KW-0812">Transmembrane</keyword>
<dbReference type="PROSITE" id="PS00108">
    <property type="entry name" value="PROTEIN_KINASE_ST"/>
    <property type="match status" value="1"/>
</dbReference>
<evidence type="ECO:0000256" key="3">
    <source>
        <dbReference type="PROSITE-ProRule" id="PRU10141"/>
    </source>
</evidence>
<dbReference type="CDD" id="cd14014">
    <property type="entry name" value="STKc_PknB_like"/>
    <property type="match status" value="1"/>
</dbReference>
<name>U7D953_9BACT</name>
<keyword evidence="8" id="KW-1185">Reference proteome</keyword>
<dbReference type="SMART" id="SM00220">
    <property type="entry name" value="S_TKc"/>
    <property type="match status" value="1"/>
</dbReference>
<dbReference type="Gene3D" id="1.10.510.10">
    <property type="entry name" value="Transferase(Phosphotransferase) domain 1"/>
    <property type="match status" value="1"/>
</dbReference>
<dbReference type="PROSITE" id="PS00107">
    <property type="entry name" value="PROTEIN_KINASE_ATP"/>
    <property type="match status" value="1"/>
</dbReference>
<dbReference type="OrthoDB" id="9762169at2"/>
<keyword evidence="7" id="KW-0418">Kinase</keyword>
<dbReference type="GO" id="GO:0005524">
    <property type="term" value="F:ATP binding"/>
    <property type="evidence" value="ECO:0007669"/>
    <property type="project" value="UniProtKB-UniRule"/>
</dbReference>
<dbReference type="EMBL" id="ASJR01000003">
    <property type="protein sequence ID" value="ERP38919.1"/>
    <property type="molecule type" value="Genomic_DNA"/>
</dbReference>
<dbReference type="PROSITE" id="PS50011">
    <property type="entry name" value="PROTEIN_KINASE_DOM"/>
    <property type="match status" value="1"/>
</dbReference>
<dbReference type="Proteomes" id="UP000017148">
    <property type="component" value="Unassembled WGS sequence"/>
</dbReference>
<feature type="domain" description="Protein kinase" evidence="6">
    <location>
        <begin position="33"/>
        <end position="299"/>
    </location>
</feature>
<dbReference type="InterPro" id="IPR011009">
    <property type="entry name" value="Kinase-like_dom_sf"/>
</dbReference>
<dbReference type="GO" id="GO:0004674">
    <property type="term" value="F:protein serine/threonine kinase activity"/>
    <property type="evidence" value="ECO:0007669"/>
    <property type="project" value="UniProtKB-KW"/>
</dbReference>
<keyword evidence="7" id="KW-0808">Transferase</keyword>
<evidence type="ECO:0000256" key="2">
    <source>
        <dbReference type="ARBA" id="ARBA00022840"/>
    </source>
</evidence>
<dbReference type="STRING" id="1313304.CALK_0407"/>
<evidence type="ECO:0000313" key="8">
    <source>
        <dbReference type="Proteomes" id="UP000017148"/>
    </source>
</evidence>
<evidence type="ECO:0000256" key="1">
    <source>
        <dbReference type="ARBA" id="ARBA00022741"/>
    </source>
</evidence>
<keyword evidence="2 3" id="KW-0067">ATP-binding</keyword>
<comment type="caution">
    <text evidence="7">The sequence shown here is derived from an EMBL/GenBank/DDBJ whole genome shotgun (WGS) entry which is preliminary data.</text>
</comment>
<evidence type="ECO:0000313" key="7">
    <source>
        <dbReference type="EMBL" id="ERP38919.1"/>
    </source>
</evidence>
<accession>U7D953</accession>
<keyword evidence="7" id="KW-0723">Serine/threonine-protein kinase</keyword>
<sequence>MNRKKHKTGVYRTEYDEVVSLPDGNSPVLLGSGVITGILGQGGSAVVYRIWNEQLGIYRAVKLLRPTASMDSRERFAREIKILAQLNHPNIINVHSVGEWKGLPYIEMDYVDGASLEQLIQEMGPFPLNVVLAMALFIARALDYTHSHKYKIRNVEYIGLLHRDLKPANVLLPKHDVLRLTDFGVASFNTVTITSTSQTGRVTGSMQYLAPEQLGDGIVDHRSDIYSFGCILYEMVTGEKAFPERHVAKLVKQRVQNNYVRLSKKTKKTPRVLTNLIESCMSLNPSGRPSSMKTILSYLETMYRRVEDRRPESIIRSFINGEAISSKSKISGIHQKISHGSRFFTTVQGFFFGAVSIAFLASLLVIFLHSPRSSQHDEDSFSMAEFRRQSGGGASAQPRENPILDSLMSRFDTRDTVAVISKLDSDGHYEELREVLQRLPLELRARTGMRVRNHRAIIALGGESYSYYSNNFISDGEYIYDKGTFLFEQGEYQRALWVLRDALTTPALLQNEQEFVINVRHQMSRASTKIAQRTGLERDYRTAYDQWDTLAQLMSERPYLPLYEEAQERKDNVLQELEELF</sequence>
<dbReference type="InterPro" id="IPR051681">
    <property type="entry name" value="Ser/Thr_Kinases-Pseudokinases"/>
</dbReference>
<dbReference type="RefSeq" id="WP_022635947.1">
    <property type="nucleotide sequence ID" value="NZ_ASJR01000003.1"/>
</dbReference>
<keyword evidence="1 3" id="KW-0547">Nucleotide-binding</keyword>
<keyword evidence="5" id="KW-0472">Membrane</keyword>
<protein>
    <submittedName>
        <fullName evidence="7">Serine/threonine protein kinase</fullName>
    </submittedName>
</protein>
<feature type="region of interest" description="Disordered" evidence="4">
    <location>
        <begin position="379"/>
        <end position="400"/>
    </location>
</feature>
<evidence type="ECO:0000256" key="5">
    <source>
        <dbReference type="SAM" id="Phobius"/>
    </source>
</evidence>
<gene>
    <name evidence="7" type="ORF">CALK_0407</name>
</gene>
<dbReference type="PANTHER" id="PTHR44329">
    <property type="entry name" value="SERINE/THREONINE-PROTEIN KINASE TNNI3K-RELATED"/>
    <property type="match status" value="1"/>
</dbReference>
<dbReference type="InterPro" id="IPR000719">
    <property type="entry name" value="Prot_kinase_dom"/>
</dbReference>
<dbReference type="AlphaFoldDB" id="U7D953"/>
<evidence type="ECO:0000259" key="6">
    <source>
        <dbReference type="PROSITE" id="PS50011"/>
    </source>
</evidence>
<organism evidence="7 8">
    <name type="scientific">Chitinivibrio alkaliphilus ACht1</name>
    <dbReference type="NCBI Taxonomy" id="1313304"/>
    <lineage>
        <taxon>Bacteria</taxon>
        <taxon>Pseudomonadati</taxon>
        <taxon>Fibrobacterota</taxon>
        <taxon>Chitinivibrionia</taxon>
        <taxon>Chitinivibrionales</taxon>
        <taxon>Chitinivibrionaceae</taxon>
        <taxon>Chitinivibrio</taxon>
    </lineage>
</organism>
<dbReference type="InterPro" id="IPR017441">
    <property type="entry name" value="Protein_kinase_ATP_BS"/>
</dbReference>
<evidence type="ECO:0000256" key="4">
    <source>
        <dbReference type="SAM" id="MobiDB-lite"/>
    </source>
</evidence>
<dbReference type="eggNOG" id="COG0515">
    <property type="taxonomic scope" value="Bacteria"/>
</dbReference>
<feature type="binding site" evidence="3">
    <location>
        <position position="62"/>
    </location>
    <ligand>
        <name>ATP</name>
        <dbReference type="ChEBI" id="CHEBI:30616"/>
    </ligand>
</feature>
<dbReference type="InterPro" id="IPR008271">
    <property type="entry name" value="Ser/Thr_kinase_AS"/>
</dbReference>
<dbReference type="SUPFAM" id="SSF56112">
    <property type="entry name" value="Protein kinase-like (PK-like)"/>
    <property type="match status" value="1"/>
</dbReference>
<proteinExistence type="predicted"/>
<keyword evidence="5" id="KW-1133">Transmembrane helix</keyword>